<keyword evidence="2" id="KW-0472">Membrane</keyword>
<evidence type="ECO:0000256" key="1">
    <source>
        <dbReference type="SAM" id="MobiDB-lite"/>
    </source>
</evidence>
<feature type="transmembrane region" description="Helical" evidence="2">
    <location>
        <begin position="31"/>
        <end position="52"/>
    </location>
</feature>
<keyword evidence="4" id="KW-1185">Reference proteome</keyword>
<sequence>MTSNHSKPDSTAPDSTPPDSTAPQFPSIRTWISRFLGGAMLGALVLLIPMTYGTLTDIHLAQGVGAGLLIGLFGLLSAVWGETFIDNIMRLLSNTGL</sequence>
<dbReference type="AlphaFoldDB" id="A0ABD4SZS0"/>
<dbReference type="EMBL" id="JTHE03000015">
    <property type="protein sequence ID" value="MCM1981703.1"/>
    <property type="molecule type" value="Genomic_DNA"/>
</dbReference>
<reference evidence="3 4" key="1">
    <citation type="journal article" date="2015" name="Genome Announc.">
        <title>Draft Genome Sequence of Filamentous Marine Cyanobacterium Lyngbya confervoides Strain BDU141951.</title>
        <authorList>
            <person name="Chandrababunaidu M.M."/>
            <person name="Sen D."/>
            <person name="Tripathy S."/>
        </authorList>
    </citation>
    <scope>NUCLEOTIDE SEQUENCE [LARGE SCALE GENOMIC DNA]</scope>
    <source>
        <strain evidence="3 4">BDU141951</strain>
    </source>
</reference>
<feature type="compositionally biased region" description="Low complexity" evidence="1">
    <location>
        <begin position="9"/>
        <end position="23"/>
    </location>
</feature>
<comment type="caution">
    <text evidence="3">The sequence shown here is derived from an EMBL/GenBank/DDBJ whole genome shotgun (WGS) entry which is preliminary data.</text>
</comment>
<dbReference type="RefSeq" id="WP_166279634.1">
    <property type="nucleotide sequence ID" value="NZ_JTHE03000015.1"/>
</dbReference>
<feature type="transmembrane region" description="Helical" evidence="2">
    <location>
        <begin position="58"/>
        <end position="80"/>
    </location>
</feature>
<evidence type="ECO:0000313" key="3">
    <source>
        <dbReference type="EMBL" id="MCM1981703.1"/>
    </source>
</evidence>
<keyword evidence="2" id="KW-1133">Transmembrane helix</keyword>
<keyword evidence="2" id="KW-0812">Transmembrane</keyword>
<dbReference type="Proteomes" id="UP000031561">
    <property type="component" value="Unassembled WGS sequence"/>
</dbReference>
<proteinExistence type="predicted"/>
<gene>
    <name evidence="3" type="ORF">QQ91_0002505</name>
</gene>
<evidence type="ECO:0000256" key="2">
    <source>
        <dbReference type="SAM" id="Phobius"/>
    </source>
</evidence>
<evidence type="ECO:0000313" key="4">
    <source>
        <dbReference type="Proteomes" id="UP000031561"/>
    </source>
</evidence>
<accession>A0ABD4SZS0</accession>
<organism evidence="3 4">
    <name type="scientific">Lyngbya confervoides BDU141951</name>
    <dbReference type="NCBI Taxonomy" id="1574623"/>
    <lineage>
        <taxon>Bacteria</taxon>
        <taxon>Bacillati</taxon>
        <taxon>Cyanobacteriota</taxon>
        <taxon>Cyanophyceae</taxon>
        <taxon>Oscillatoriophycideae</taxon>
        <taxon>Oscillatoriales</taxon>
        <taxon>Microcoleaceae</taxon>
        <taxon>Lyngbya</taxon>
    </lineage>
</organism>
<name>A0ABD4SZS0_9CYAN</name>
<protein>
    <submittedName>
        <fullName evidence="3">Uncharacterized protein</fullName>
    </submittedName>
</protein>
<feature type="region of interest" description="Disordered" evidence="1">
    <location>
        <begin position="1"/>
        <end position="25"/>
    </location>
</feature>